<organism evidence="1 2">
    <name type="scientific">Pantoea trifolii</name>
    <dbReference type="NCBI Taxonomy" id="2968030"/>
    <lineage>
        <taxon>Bacteria</taxon>
        <taxon>Pseudomonadati</taxon>
        <taxon>Pseudomonadota</taxon>
        <taxon>Gammaproteobacteria</taxon>
        <taxon>Enterobacterales</taxon>
        <taxon>Erwiniaceae</taxon>
        <taxon>Pantoea</taxon>
    </lineage>
</organism>
<accession>A0ABT1VRC2</accession>
<keyword evidence="2" id="KW-1185">Reference proteome</keyword>
<evidence type="ECO:0000313" key="1">
    <source>
        <dbReference type="EMBL" id="MCQ8229114.1"/>
    </source>
</evidence>
<sequence length="63" mass="7308">MNLHDPKRIVKLSACHIWRAFAYVMQVHENRHVKRVGVAGIALRAFCLNTLALKKWPRFPPSN</sequence>
<reference evidence="1 2" key="1">
    <citation type="submission" date="2022-07" db="EMBL/GenBank/DDBJ databases">
        <title>Pantoea trifolii sp. nov. isolated from root nodules of Trifolium rubens.</title>
        <authorList>
            <person name="Kalita M."/>
            <person name="Wdowiak-Wrobel S."/>
            <person name="Marek-Kozaczuk M."/>
            <person name="Palusinska-Szysz M."/>
            <person name="Sokolowski W."/>
            <person name="Coutinho T."/>
            <person name="Hlahane L."/>
        </authorList>
    </citation>
    <scope>NUCLEOTIDE SEQUENCE [LARGE SCALE GENOMIC DNA]</scope>
    <source>
        <strain evidence="1 2">MMK2</strain>
    </source>
</reference>
<evidence type="ECO:0000313" key="2">
    <source>
        <dbReference type="Proteomes" id="UP001300015"/>
    </source>
</evidence>
<comment type="caution">
    <text evidence="1">The sequence shown here is derived from an EMBL/GenBank/DDBJ whole genome shotgun (WGS) entry which is preliminary data.</text>
</comment>
<dbReference type="EMBL" id="JANIET010000001">
    <property type="protein sequence ID" value="MCQ8229114.1"/>
    <property type="molecule type" value="Genomic_DNA"/>
</dbReference>
<name>A0ABT1VRC2_9GAMM</name>
<gene>
    <name evidence="1" type="ORF">NQH49_16750</name>
</gene>
<dbReference type="Proteomes" id="UP001300015">
    <property type="component" value="Unassembled WGS sequence"/>
</dbReference>
<protein>
    <submittedName>
        <fullName evidence="1">Uncharacterized protein</fullName>
    </submittedName>
</protein>
<proteinExistence type="predicted"/>